<organism evidence="1 2">
    <name type="scientific">Candidatus Accumulibacter phosphatis</name>
    <dbReference type="NCBI Taxonomy" id="327160"/>
    <lineage>
        <taxon>Bacteria</taxon>
        <taxon>Pseudomonadati</taxon>
        <taxon>Pseudomonadota</taxon>
        <taxon>Betaproteobacteria</taxon>
        <taxon>Candidatus Accumulibacter</taxon>
    </lineage>
</organism>
<dbReference type="EMBL" id="SPMY01000084">
    <property type="protein sequence ID" value="NMQ29995.1"/>
    <property type="molecule type" value="Genomic_DNA"/>
</dbReference>
<accession>A0ABX1U4Q8</accession>
<dbReference type="InterPro" id="IPR022172">
    <property type="entry name" value="DUF3703"/>
</dbReference>
<proteinExistence type="predicted"/>
<evidence type="ECO:0000313" key="2">
    <source>
        <dbReference type="Proteomes" id="UP000749010"/>
    </source>
</evidence>
<gene>
    <name evidence="1" type="ORF">E4Q23_20880</name>
</gene>
<name>A0ABX1U4Q8_9PROT</name>
<dbReference type="Proteomes" id="UP000749010">
    <property type="component" value="Unassembled WGS sequence"/>
</dbReference>
<dbReference type="Pfam" id="PF12487">
    <property type="entry name" value="DUF3703"/>
    <property type="match status" value="1"/>
</dbReference>
<comment type="caution">
    <text evidence="1">The sequence shown here is derived from an EMBL/GenBank/DDBJ whole genome shotgun (WGS) entry which is preliminary data.</text>
</comment>
<keyword evidence="2" id="KW-1185">Reference proteome</keyword>
<sequence length="116" mass="12589">MTGAASPRIEAFEAKIAVSARHRLAGYPRRAFAALERAHVLGQRDFSAHLRVHGWMLRVGWETGDSREVVGQLMRLALVPLGPLLPIGNTGGASVSAFAPMGIPPELKRLLQGRDR</sequence>
<dbReference type="RefSeq" id="WP_169068448.1">
    <property type="nucleotide sequence ID" value="NZ_SPMY01000084.1"/>
</dbReference>
<protein>
    <submittedName>
        <fullName evidence="1">DUF3703 domain-containing protein</fullName>
    </submittedName>
</protein>
<evidence type="ECO:0000313" key="1">
    <source>
        <dbReference type="EMBL" id="NMQ29995.1"/>
    </source>
</evidence>
<reference evidence="1 2" key="1">
    <citation type="submission" date="2019-03" db="EMBL/GenBank/DDBJ databases">
        <title>Metabolic reconstructions from genomes of highly enriched 'Candidatus Accumulibacter' and 'Candidatus Competibacter' bioreactor populations.</title>
        <authorList>
            <person name="Annavajhala M.K."/>
            <person name="Welles L."/>
            <person name="Abbas B."/>
            <person name="Sorokin D."/>
            <person name="Park H."/>
            <person name="Van Loosdrecht M."/>
            <person name="Chandran K."/>
        </authorList>
    </citation>
    <scope>NUCLEOTIDE SEQUENCE [LARGE SCALE GENOMIC DNA]</scope>
    <source>
        <strain evidence="1 2">SBR_S</strain>
    </source>
</reference>